<accession>A0A833JEX4</accession>
<reference evidence="1 2" key="1">
    <citation type="submission" date="2019-10" db="EMBL/GenBank/DDBJ databases">
        <title>New genus of Silvanigrellaceae.</title>
        <authorList>
            <person name="Pitt A."/>
            <person name="Hahn M.W."/>
        </authorList>
    </citation>
    <scope>NUCLEOTIDE SEQUENCE [LARGE SCALE GENOMIC DNA]</scope>
    <source>
        <strain evidence="1 2">33A1-SZDP</strain>
    </source>
</reference>
<dbReference type="AlphaFoldDB" id="A0A833JEX4"/>
<dbReference type="RefSeq" id="WP_152211510.1">
    <property type="nucleotide sequence ID" value="NZ_WFLN01000004.1"/>
</dbReference>
<name>A0A833JEX4_9BACT</name>
<gene>
    <name evidence="1" type="ORF">GCL57_01610</name>
</gene>
<comment type="caution">
    <text evidence="1">The sequence shown here is derived from an EMBL/GenBank/DDBJ whole genome shotgun (WGS) entry which is preliminary data.</text>
</comment>
<sequence>MHVIWKRPDGFQNALPDDFRRIALSNGAHLWLHRHELDWYPFQVSGDWEGQDQTKRLNRLVNMLDSPHTSWQSYLEHVSDDDLDIKDNQSIVEVAQSIIAWIGSLERFAKGHTWEIEIVRCALHDVLEILKSFK</sequence>
<protein>
    <submittedName>
        <fullName evidence="1">Uncharacterized protein</fullName>
    </submittedName>
</protein>
<evidence type="ECO:0000313" key="2">
    <source>
        <dbReference type="Proteomes" id="UP000442694"/>
    </source>
</evidence>
<keyword evidence="2" id="KW-1185">Reference proteome</keyword>
<dbReference type="Proteomes" id="UP000442694">
    <property type="component" value="Unassembled WGS sequence"/>
</dbReference>
<dbReference type="EMBL" id="WFLN01000004">
    <property type="protein sequence ID" value="KAB8033424.1"/>
    <property type="molecule type" value="Genomic_DNA"/>
</dbReference>
<organism evidence="1 2">
    <name type="scientific">Fluviispira multicolorata</name>
    <dbReference type="NCBI Taxonomy" id="2654512"/>
    <lineage>
        <taxon>Bacteria</taxon>
        <taxon>Pseudomonadati</taxon>
        <taxon>Bdellovibrionota</taxon>
        <taxon>Oligoflexia</taxon>
        <taxon>Silvanigrellales</taxon>
        <taxon>Silvanigrellaceae</taxon>
        <taxon>Fluviispira</taxon>
    </lineage>
</organism>
<evidence type="ECO:0000313" key="1">
    <source>
        <dbReference type="EMBL" id="KAB8033424.1"/>
    </source>
</evidence>
<proteinExistence type="predicted"/>